<feature type="transmembrane region" description="Helical" evidence="6">
    <location>
        <begin position="255"/>
        <end position="280"/>
    </location>
</feature>
<dbReference type="OMA" id="ESHIIYH"/>
<keyword evidence="4 6" id="KW-1133">Transmembrane helix</keyword>
<dbReference type="GO" id="GO:0007165">
    <property type="term" value="P:signal transduction"/>
    <property type="evidence" value="ECO:0007669"/>
    <property type="project" value="UniProtKB-KW"/>
</dbReference>
<dbReference type="Proteomes" id="UP000015103">
    <property type="component" value="Unassembled WGS sequence"/>
</dbReference>
<feature type="transmembrane region" description="Helical" evidence="6">
    <location>
        <begin position="222"/>
        <end position="243"/>
    </location>
</feature>
<evidence type="ECO:0000313" key="8">
    <source>
        <dbReference type="Proteomes" id="UP000015103"/>
    </source>
</evidence>
<keyword evidence="6" id="KW-0807">Transducer</keyword>
<dbReference type="EMBL" id="ACPB03000812">
    <property type="status" value="NOT_ANNOTATED_CDS"/>
    <property type="molecule type" value="Genomic_DNA"/>
</dbReference>
<dbReference type="InterPro" id="IPR013604">
    <property type="entry name" value="7TM_chemorcpt"/>
</dbReference>
<evidence type="ECO:0000256" key="2">
    <source>
        <dbReference type="ARBA" id="ARBA00022475"/>
    </source>
</evidence>
<sequence length="367" mass="43464">MNENILIFQKYLQIFQYLGVFPFKFRENQIILDYLKLFFSFLLIIGFSLLFSLYYLNIDEFIFTETLLKQILFSNATILLIVTYFLHLIFLIFNRVTINFAIQLIFNISNSIESSINYRLNIGKSWILYTILFLLFITCAPFNYMSGFWNRTYPFYSITLAFNNCIIVLLIELFFTYIFILIKNINTLLTQQINDINRLENLLNYFGNIITILKSIEQSFSLILLVLLGESFSLVTLNLFFTLRISFRGIEYFAATLWTAIFAFIAWHIAYTCQSVLYQCHEFDRILRRKVFEDNVGHIANNSKVYLHFTNCRIIKFSTFNFIDINYKMLSSMLAAITTYLVILLQMDDEHAQQLHEIANNYTNNTQ</sequence>
<accession>A0A0H2UI56</accession>
<dbReference type="GO" id="GO:0005886">
    <property type="term" value="C:plasma membrane"/>
    <property type="evidence" value="ECO:0007669"/>
    <property type="project" value="UniProtKB-SubCell"/>
</dbReference>
<feature type="transmembrane region" description="Helical" evidence="6">
    <location>
        <begin position="325"/>
        <end position="345"/>
    </location>
</feature>
<keyword evidence="8" id="KW-1185">Reference proteome</keyword>
<keyword evidence="6" id="KW-0675">Receptor</keyword>
<dbReference type="EnsemblMetazoa" id="RPRC017351-RB">
    <property type="protein sequence ID" value="RPRC017351-PB"/>
    <property type="gene ID" value="RPRC017351"/>
</dbReference>
<keyword evidence="2 6" id="KW-1003">Cell membrane</keyword>
<evidence type="ECO:0000256" key="5">
    <source>
        <dbReference type="ARBA" id="ARBA00023136"/>
    </source>
</evidence>
<evidence type="ECO:0000256" key="6">
    <source>
        <dbReference type="RuleBase" id="RU363108"/>
    </source>
</evidence>
<feature type="transmembrane region" description="Helical" evidence="6">
    <location>
        <begin position="76"/>
        <end position="106"/>
    </location>
</feature>
<dbReference type="InParanoid" id="A0A0H2UI56"/>
<evidence type="ECO:0000313" key="7">
    <source>
        <dbReference type="EnsemblMetazoa" id="RPRC017351-PB"/>
    </source>
</evidence>
<dbReference type="Pfam" id="PF08395">
    <property type="entry name" value="7tm_7"/>
    <property type="match status" value="1"/>
</dbReference>
<comment type="subcellular location">
    <subcellularLocation>
        <location evidence="1 6">Cell membrane</location>
        <topology evidence="1 6">Multi-pass membrane protein</topology>
    </subcellularLocation>
</comment>
<dbReference type="VEuPathDB" id="VectorBase:RPRC017351"/>
<keyword evidence="5 6" id="KW-0472">Membrane</keyword>
<evidence type="ECO:0000256" key="1">
    <source>
        <dbReference type="ARBA" id="ARBA00004651"/>
    </source>
</evidence>
<comment type="function">
    <text evidence="6">Gustatory receptor which mediates acceptance or avoidance behavior, depending on its substrates.</text>
</comment>
<protein>
    <recommendedName>
        <fullName evidence="6">Gustatory receptor</fullName>
    </recommendedName>
</protein>
<proteinExistence type="inferred from homology"/>
<organism evidence="7 8">
    <name type="scientific">Rhodnius prolixus</name>
    <name type="common">Triatomid bug</name>
    <dbReference type="NCBI Taxonomy" id="13249"/>
    <lineage>
        <taxon>Eukaryota</taxon>
        <taxon>Metazoa</taxon>
        <taxon>Ecdysozoa</taxon>
        <taxon>Arthropoda</taxon>
        <taxon>Hexapoda</taxon>
        <taxon>Insecta</taxon>
        <taxon>Pterygota</taxon>
        <taxon>Neoptera</taxon>
        <taxon>Paraneoptera</taxon>
        <taxon>Hemiptera</taxon>
        <taxon>Heteroptera</taxon>
        <taxon>Panheteroptera</taxon>
        <taxon>Cimicomorpha</taxon>
        <taxon>Reduviidae</taxon>
        <taxon>Triatominae</taxon>
        <taxon>Rhodnius</taxon>
    </lineage>
</organism>
<evidence type="ECO:0000256" key="3">
    <source>
        <dbReference type="ARBA" id="ARBA00022692"/>
    </source>
</evidence>
<keyword evidence="3 6" id="KW-0812">Transmembrane</keyword>
<dbReference type="AlphaFoldDB" id="A0A0H2UI56"/>
<name>A0A0H2UI56_RHOPR</name>
<feature type="transmembrane region" description="Helical" evidence="6">
    <location>
        <begin position="126"/>
        <end position="144"/>
    </location>
</feature>
<feature type="transmembrane region" description="Helical" evidence="6">
    <location>
        <begin position="34"/>
        <end position="56"/>
    </location>
</feature>
<comment type="similarity">
    <text evidence="6">Belongs to the insect chemoreceptor superfamily. Gustatory receptor (GR) family.</text>
</comment>
<reference evidence="7" key="1">
    <citation type="submission" date="2015-06" db="UniProtKB">
        <authorList>
            <consortium name="EnsemblMetazoa"/>
        </authorList>
    </citation>
    <scope>IDENTIFICATION</scope>
</reference>
<feature type="transmembrane region" description="Helical" evidence="6">
    <location>
        <begin position="156"/>
        <end position="182"/>
    </location>
</feature>
<evidence type="ECO:0000256" key="4">
    <source>
        <dbReference type="ARBA" id="ARBA00022989"/>
    </source>
</evidence>
<dbReference type="GO" id="GO:0050909">
    <property type="term" value="P:sensory perception of taste"/>
    <property type="evidence" value="ECO:0007669"/>
    <property type="project" value="InterPro"/>
</dbReference>